<dbReference type="EMBL" id="UYYB01120081">
    <property type="protein sequence ID" value="VDM82925.1"/>
    <property type="molecule type" value="Genomic_DNA"/>
</dbReference>
<keyword evidence="2" id="KW-1185">Reference proteome</keyword>
<dbReference type="AlphaFoldDB" id="A0A3P7LJZ2"/>
<reference evidence="1 2" key="1">
    <citation type="submission" date="2018-11" db="EMBL/GenBank/DDBJ databases">
        <authorList>
            <consortium name="Pathogen Informatics"/>
        </authorList>
    </citation>
    <scope>NUCLEOTIDE SEQUENCE [LARGE SCALE GENOMIC DNA]</scope>
</reference>
<evidence type="ECO:0000313" key="2">
    <source>
        <dbReference type="Proteomes" id="UP000270094"/>
    </source>
</evidence>
<proteinExistence type="predicted"/>
<protein>
    <submittedName>
        <fullName evidence="1">Uncharacterized protein</fullName>
    </submittedName>
</protein>
<organism evidence="1 2">
    <name type="scientific">Strongylus vulgaris</name>
    <name type="common">Blood worm</name>
    <dbReference type="NCBI Taxonomy" id="40348"/>
    <lineage>
        <taxon>Eukaryota</taxon>
        <taxon>Metazoa</taxon>
        <taxon>Ecdysozoa</taxon>
        <taxon>Nematoda</taxon>
        <taxon>Chromadorea</taxon>
        <taxon>Rhabditida</taxon>
        <taxon>Rhabditina</taxon>
        <taxon>Rhabditomorpha</taxon>
        <taxon>Strongyloidea</taxon>
        <taxon>Strongylidae</taxon>
        <taxon>Strongylus</taxon>
    </lineage>
</organism>
<sequence>MYRFAPERCNGNSKVQMQLEMILCASTNWLVLLAEDYYNRQVYGWSSEHRVTPPQLSSMTAAWPNAKGEGAGVPMDRILGHSYMWAKGHHAHSHRVSSFYPHEHYAMHA</sequence>
<evidence type="ECO:0000313" key="1">
    <source>
        <dbReference type="EMBL" id="VDM82925.1"/>
    </source>
</evidence>
<gene>
    <name evidence="1" type="ORF">SVUK_LOCUS17923</name>
</gene>
<name>A0A3P7LJZ2_STRVU</name>
<accession>A0A3P7LJZ2</accession>
<dbReference type="Proteomes" id="UP000270094">
    <property type="component" value="Unassembled WGS sequence"/>
</dbReference>